<dbReference type="GO" id="GO:0016255">
    <property type="term" value="P:attachment of GPI anchor to protein"/>
    <property type="evidence" value="ECO:0007669"/>
    <property type="project" value="TreeGrafter"/>
</dbReference>
<name>A0AAF3F4C5_9BILA</name>
<feature type="transmembrane region" description="Helical" evidence="1">
    <location>
        <begin position="441"/>
        <end position="470"/>
    </location>
</feature>
<keyword evidence="1" id="KW-0472">Membrane</keyword>
<proteinExistence type="predicted"/>
<sequence>MTGSGRLPILEKILNKAPHIALIAYVGAIYWAFTIFRPEMCEHTRISEHALMGGVVNEKFDQEGVYAEVLHGLQNKKDKREFLLDRLTNYGVYAYEQRWKTTVGVLNASGVNVWGTTRGFRGPSAESILLIVNQNDAQATALLVALAGYFRSQLHWSRDIFFLLSDGGVLGVEAFLNAFHLTSSKSLAFDALQERGDYLLATLSFKTNVGQKSNEMELYLNQLNGALPNLDYVNTIVRISGLGRFRMPTVLYDLRDSNKGQDIPWWIIPARALFTQAFVSVEDLHSLSAKYGTSGVMLGLPLKTQSSVRKSAKLIEATVRSLNNMLERFHQSFFIYVLADEDNFVSIAFFMPILGGVIAPLLIFAYREWVYSIEALEIPSIIWVVHSIGILTWTASSHFFGDEQALVPGDETPWIILLGTLLIPLALFWKVPPTAISSLRFVLLLEAALAFGLVSLVNFGLALLTALPSVPLLILFTRPQNDRPRYRQGFRLMFSFLTHPLALYIFWNVYVSPMLMMEGLDAANLQLFDVVYPIKKIVSSNLLVGCNLFPLLTVVAIPIWNLLVSLSLPVDSIGSGS</sequence>
<keyword evidence="1" id="KW-1133">Transmembrane helix</keyword>
<feature type="transmembrane region" description="Helical" evidence="1">
    <location>
        <begin position="344"/>
        <end position="366"/>
    </location>
</feature>
<accession>A0AAF3F4C5</accession>
<dbReference type="GO" id="GO:0042765">
    <property type="term" value="C:GPI-anchor transamidase complex"/>
    <property type="evidence" value="ECO:0007669"/>
    <property type="project" value="InterPro"/>
</dbReference>
<reference evidence="3" key="1">
    <citation type="submission" date="2024-02" db="UniProtKB">
        <authorList>
            <consortium name="WormBaseParasite"/>
        </authorList>
    </citation>
    <scope>IDENTIFICATION</scope>
</reference>
<evidence type="ECO:0000313" key="2">
    <source>
        <dbReference type="Proteomes" id="UP000887575"/>
    </source>
</evidence>
<dbReference type="PANTHER" id="PTHR13304:SF0">
    <property type="entry name" value="GLYCOSYLPHOSPHATIDYLINOSITOL ANCHOR ATTACHMENT 1 PROTEIN"/>
    <property type="match status" value="1"/>
</dbReference>
<dbReference type="Proteomes" id="UP000887575">
    <property type="component" value="Unassembled WGS sequence"/>
</dbReference>
<protein>
    <submittedName>
        <fullName evidence="3">Glycosylphosphatidylinositol anchor attachment 1 protein</fullName>
    </submittedName>
</protein>
<dbReference type="WBParaSite" id="MBELARI_LOCUS21222">
    <property type="protein sequence ID" value="MBELARI_LOCUS21222"/>
    <property type="gene ID" value="MBELARI_LOCUS21222"/>
</dbReference>
<keyword evidence="1" id="KW-0812">Transmembrane</keyword>
<evidence type="ECO:0000313" key="3">
    <source>
        <dbReference type="WBParaSite" id="MBELARI_LOCUS21222"/>
    </source>
</evidence>
<keyword evidence="2" id="KW-1185">Reference proteome</keyword>
<organism evidence="2 3">
    <name type="scientific">Mesorhabditis belari</name>
    <dbReference type="NCBI Taxonomy" id="2138241"/>
    <lineage>
        <taxon>Eukaryota</taxon>
        <taxon>Metazoa</taxon>
        <taxon>Ecdysozoa</taxon>
        <taxon>Nematoda</taxon>
        <taxon>Chromadorea</taxon>
        <taxon>Rhabditida</taxon>
        <taxon>Rhabditina</taxon>
        <taxon>Rhabditomorpha</taxon>
        <taxon>Rhabditoidea</taxon>
        <taxon>Rhabditidae</taxon>
        <taxon>Mesorhabditinae</taxon>
        <taxon>Mesorhabditis</taxon>
    </lineage>
</organism>
<dbReference type="InterPro" id="IPR007246">
    <property type="entry name" value="Gaa1"/>
</dbReference>
<dbReference type="AlphaFoldDB" id="A0AAF3F4C5"/>
<evidence type="ECO:0000256" key="1">
    <source>
        <dbReference type="SAM" id="Phobius"/>
    </source>
</evidence>
<feature type="transmembrane region" description="Helical" evidence="1">
    <location>
        <begin position="490"/>
        <end position="510"/>
    </location>
</feature>
<feature type="transmembrane region" description="Helical" evidence="1">
    <location>
        <begin position="20"/>
        <end position="36"/>
    </location>
</feature>
<dbReference type="PANTHER" id="PTHR13304">
    <property type="entry name" value="GLYCOSYLPHOSPHATIDYLINOSITOL ANCHOR ATTACHMENT 1 PROTEIN"/>
    <property type="match status" value="1"/>
</dbReference>
<feature type="transmembrane region" description="Helical" evidence="1">
    <location>
        <begin position="378"/>
        <end position="400"/>
    </location>
</feature>
<dbReference type="Pfam" id="PF04114">
    <property type="entry name" value="Gaa1"/>
    <property type="match status" value="1"/>
</dbReference>
<feature type="transmembrane region" description="Helical" evidence="1">
    <location>
        <begin position="412"/>
        <end position="429"/>
    </location>
</feature>
<feature type="transmembrane region" description="Helical" evidence="1">
    <location>
        <begin position="542"/>
        <end position="563"/>
    </location>
</feature>